<evidence type="ECO:0000256" key="1">
    <source>
        <dbReference type="SAM" id="MobiDB-lite"/>
    </source>
</evidence>
<keyword evidence="6" id="KW-1185">Reference proteome</keyword>
<keyword evidence="2" id="KW-0812">Transmembrane</keyword>
<dbReference type="Gene3D" id="3.90.420.10">
    <property type="entry name" value="Oxidoreductase, molybdopterin-binding domain"/>
    <property type="match status" value="1"/>
</dbReference>
<dbReference type="GO" id="GO:0020037">
    <property type="term" value="F:heme binding"/>
    <property type="evidence" value="ECO:0007669"/>
    <property type="project" value="TreeGrafter"/>
</dbReference>
<keyword evidence="2" id="KW-0472">Membrane</keyword>
<evidence type="ECO:0000313" key="6">
    <source>
        <dbReference type="Proteomes" id="UP000192591"/>
    </source>
</evidence>
<dbReference type="GO" id="GO:0030151">
    <property type="term" value="F:molybdenum ion binding"/>
    <property type="evidence" value="ECO:0007669"/>
    <property type="project" value="InterPro"/>
</dbReference>
<keyword evidence="2" id="KW-1133">Transmembrane helix</keyword>
<dbReference type="Pfam" id="PF00174">
    <property type="entry name" value="Oxidored_molyb"/>
    <property type="match status" value="1"/>
</dbReference>
<evidence type="ECO:0000259" key="3">
    <source>
        <dbReference type="Pfam" id="PF00174"/>
    </source>
</evidence>
<dbReference type="InterPro" id="IPR014756">
    <property type="entry name" value="Ig_E-set"/>
</dbReference>
<feature type="transmembrane region" description="Helical" evidence="2">
    <location>
        <begin position="168"/>
        <end position="186"/>
    </location>
</feature>
<feature type="region of interest" description="Disordered" evidence="1">
    <location>
        <begin position="486"/>
        <end position="517"/>
    </location>
</feature>
<dbReference type="SUPFAM" id="SSF56524">
    <property type="entry name" value="Oxidoreductase molybdopterin-binding domain"/>
    <property type="match status" value="1"/>
</dbReference>
<evidence type="ECO:0000313" key="5">
    <source>
        <dbReference type="EMBL" id="OQO94670.1"/>
    </source>
</evidence>
<feature type="domain" description="Oxidoreductase molybdopterin-binding" evidence="3">
    <location>
        <begin position="243"/>
        <end position="392"/>
    </location>
</feature>
<dbReference type="AlphaFoldDB" id="A0A1V9AC63"/>
<feature type="transmembrane region" description="Helical" evidence="2">
    <location>
        <begin position="127"/>
        <end position="147"/>
    </location>
</feature>
<proteinExistence type="predicted"/>
<dbReference type="Proteomes" id="UP000192591">
    <property type="component" value="Unassembled WGS sequence"/>
</dbReference>
<dbReference type="STRING" id="1962155.B1813_00755"/>
<feature type="transmembrane region" description="Helical" evidence="2">
    <location>
        <begin position="76"/>
        <end position="96"/>
    </location>
</feature>
<dbReference type="Pfam" id="PF03404">
    <property type="entry name" value="Mo-co_dimer"/>
    <property type="match status" value="1"/>
</dbReference>
<dbReference type="InterPro" id="IPR036374">
    <property type="entry name" value="OxRdtase_Mopterin-bd_sf"/>
</dbReference>
<dbReference type="SUPFAM" id="SSF81296">
    <property type="entry name" value="E set domains"/>
    <property type="match status" value="1"/>
</dbReference>
<sequence>MTGTPQRRELPRLSRPAAAGCGVLALVAALASGHVVAGFVDGNASPFLAVGNTAIDLSPAWLKDWAVRTFGTADKLVLLGGMAVVLVGVAVVAGLASRRSPRPGTTVVAALGLVGLAAVLARPDLGGLAVLAPLASGLVGVAVFRWLHRLARSAAMPRAAGGASRRSVLLASAGVAAGSGVSWLVGEQVGTARDAAGSRARVGRLVAAEPAPPIPPGADFARAGTPTFLTPNRDFYRVDTALVVPQLRAEDWELRVHGLVERELRYTYADIRNRPLVERTITMTCVSNEVGGPYVSTANFLGVDLAELLAEAGVRPEAQQVFSTSSDGWTAGTPVAAATERGRGAMLAIGMNGEPLPLRHGFPARLVVPGLYGYVSATKWVVDLELTTWAARQPYWLNRGWAERAPIKTQSRIERPQGFDTVRPGRLRVVGVAWAQHTGITRVEVRLDDGPWQEAELAREVNVNTWRMWSVELDVPAGSHRISCRATDSSGVTQTEQRSGTVPDGATGWHTVSVTAR</sequence>
<reference evidence="5 6" key="1">
    <citation type="submission" date="2017-02" db="EMBL/GenBank/DDBJ databases">
        <title>Draft genome of Saccharomonospora sp. 154.</title>
        <authorList>
            <person name="Alonso-Carmona G.S."/>
            <person name="De La Haba R."/>
            <person name="Vera-Gargallo B."/>
            <person name="Sandoval-Trujillo A.H."/>
            <person name="Ramirez-Duran N."/>
            <person name="Ventosa A."/>
        </authorList>
    </citation>
    <scope>NUCLEOTIDE SEQUENCE [LARGE SCALE GENOMIC DNA]</scope>
    <source>
        <strain evidence="5 6">LRS4.154</strain>
    </source>
</reference>
<feature type="domain" description="Moybdenum cofactor oxidoreductase dimerisation" evidence="4">
    <location>
        <begin position="408"/>
        <end position="514"/>
    </location>
</feature>
<organism evidence="5 6">
    <name type="scientific">Saccharomonospora piscinae</name>
    <dbReference type="NCBI Taxonomy" id="687388"/>
    <lineage>
        <taxon>Bacteria</taxon>
        <taxon>Bacillati</taxon>
        <taxon>Actinomycetota</taxon>
        <taxon>Actinomycetes</taxon>
        <taxon>Pseudonocardiales</taxon>
        <taxon>Pseudonocardiaceae</taxon>
        <taxon>Saccharomonospora</taxon>
    </lineage>
</organism>
<dbReference type="EMBL" id="MWIH01000002">
    <property type="protein sequence ID" value="OQO94670.1"/>
    <property type="molecule type" value="Genomic_DNA"/>
</dbReference>
<dbReference type="GO" id="GO:0008482">
    <property type="term" value="F:sulfite oxidase activity"/>
    <property type="evidence" value="ECO:0007669"/>
    <property type="project" value="TreeGrafter"/>
</dbReference>
<evidence type="ECO:0000259" key="4">
    <source>
        <dbReference type="Pfam" id="PF03404"/>
    </source>
</evidence>
<comment type="caution">
    <text evidence="5">The sequence shown here is derived from an EMBL/GenBank/DDBJ whole genome shotgun (WGS) entry which is preliminary data.</text>
</comment>
<protein>
    <submittedName>
        <fullName evidence="5">Molybdopterin-binding protein</fullName>
    </submittedName>
</protein>
<feature type="transmembrane region" description="Helical" evidence="2">
    <location>
        <begin position="103"/>
        <end position="121"/>
    </location>
</feature>
<feature type="compositionally biased region" description="Polar residues" evidence="1">
    <location>
        <begin position="486"/>
        <end position="500"/>
    </location>
</feature>
<dbReference type="Gene3D" id="2.60.40.650">
    <property type="match status" value="1"/>
</dbReference>
<dbReference type="PANTHER" id="PTHR19372:SF7">
    <property type="entry name" value="SULFITE OXIDASE, MITOCHONDRIAL"/>
    <property type="match status" value="1"/>
</dbReference>
<dbReference type="RefSeq" id="WP_081190114.1">
    <property type="nucleotide sequence ID" value="NZ_MWIH01000002.1"/>
</dbReference>
<dbReference type="InterPro" id="IPR005066">
    <property type="entry name" value="MoCF_OxRdtse_dimer"/>
</dbReference>
<gene>
    <name evidence="5" type="ORF">B1813_00755</name>
</gene>
<dbReference type="InterPro" id="IPR000572">
    <property type="entry name" value="OxRdtase_Mopterin-bd_dom"/>
</dbReference>
<evidence type="ECO:0000256" key="2">
    <source>
        <dbReference type="SAM" id="Phobius"/>
    </source>
</evidence>
<name>A0A1V9AC63_SACPI</name>
<dbReference type="PANTHER" id="PTHR19372">
    <property type="entry name" value="SULFITE REDUCTASE"/>
    <property type="match status" value="1"/>
</dbReference>
<dbReference type="GO" id="GO:0043546">
    <property type="term" value="F:molybdopterin cofactor binding"/>
    <property type="evidence" value="ECO:0007669"/>
    <property type="project" value="TreeGrafter"/>
</dbReference>
<dbReference type="GO" id="GO:0006790">
    <property type="term" value="P:sulfur compound metabolic process"/>
    <property type="evidence" value="ECO:0007669"/>
    <property type="project" value="TreeGrafter"/>
</dbReference>
<accession>A0A1V9AC63</accession>